<evidence type="ECO:0000259" key="2">
    <source>
        <dbReference type="Pfam" id="PF13340"/>
    </source>
</evidence>
<proteinExistence type="predicted"/>
<feature type="region of interest" description="Disordered" evidence="1">
    <location>
        <begin position="107"/>
        <end position="130"/>
    </location>
</feature>
<name>A0ABS2I6W6_9ACTN</name>
<comment type="caution">
    <text evidence="3">The sequence shown here is derived from an EMBL/GenBank/DDBJ whole genome shotgun (WGS) entry which is preliminary data.</text>
</comment>
<evidence type="ECO:0000256" key="1">
    <source>
        <dbReference type="SAM" id="MobiDB-lite"/>
    </source>
</evidence>
<gene>
    <name evidence="3" type="ORF">JS521_27740</name>
</gene>
<evidence type="ECO:0000313" key="4">
    <source>
        <dbReference type="Proteomes" id="UP000712045"/>
    </source>
</evidence>
<keyword evidence="4" id="KW-1185">Reference proteome</keyword>
<dbReference type="Pfam" id="PF13340">
    <property type="entry name" value="DUF4096"/>
    <property type="match status" value="1"/>
</dbReference>
<dbReference type="RefSeq" id="WP_205085705.1">
    <property type="nucleotide sequence ID" value="NZ_JAFEUF010000203.1"/>
</dbReference>
<dbReference type="Proteomes" id="UP000712045">
    <property type="component" value="Unassembled WGS sequence"/>
</dbReference>
<dbReference type="InterPro" id="IPR025161">
    <property type="entry name" value="IS402-like_dom"/>
</dbReference>
<evidence type="ECO:0000313" key="3">
    <source>
        <dbReference type="EMBL" id="MBM7057545.1"/>
    </source>
</evidence>
<feature type="region of interest" description="Disordered" evidence="1">
    <location>
        <begin position="56"/>
        <end position="87"/>
    </location>
</feature>
<reference evidence="3 4" key="1">
    <citation type="submission" date="2021-02" db="EMBL/GenBank/DDBJ databases">
        <title>Genome Streptomyces sp. RHZ10.</title>
        <authorList>
            <person name="Besaury L."/>
        </authorList>
    </citation>
    <scope>NUCLEOTIDE SEQUENCE [LARGE SCALE GENOMIC DNA]</scope>
    <source>
        <strain evidence="3 4">RHZ10</strain>
    </source>
</reference>
<feature type="compositionally biased region" description="Low complexity" evidence="1">
    <location>
        <begin position="107"/>
        <end position="120"/>
    </location>
</feature>
<organism evidence="3 4">
    <name type="scientific">Streptomyces durocortorensis</name>
    <dbReference type="NCBI Taxonomy" id="2811104"/>
    <lineage>
        <taxon>Bacteria</taxon>
        <taxon>Bacillati</taxon>
        <taxon>Actinomycetota</taxon>
        <taxon>Actinomycetes</taxon>
        <taxon>Kitasatosporales</taxon>
        <taxon>Streptomycetaceae</taxon>
        <taxon>Streptomyces</taxon>
    </lineage>
</organism>
<accession>A0ABS2I6W6</accession>
<sequence length="130" mass="14008">MDDELWALVEPSLPPWPERSPGPRPVSDRLCLQGILFVLHNDIAWQLLPLELGFGSRPRAGDRPKGPRPAGIPGPAEEVGGGASPARSETMIRWAMIGIMVRRLTRTGPAARPGPRPLTRVSAAGHATGW</sequence>
<dbReference type="EMBL" id="JAFEUF010000203">
    <property type="protein sequence ID" value="MBM7057545.1"/>
    <property type="molecule type" value="Genomic_DNA"/>
</dbReference>
<protein>
    <submittedName>
        <fullName evidence="3">Transposase</fullName>
    </submittedName>
</protein>
<feature type="domain" description="Insertion element IS402-like" evidence="2">
    <location>
        <begin position="1"/>
        <end position="58"/>
    </location>
</feature>